<proteinExistence type="predicted"/>
<feature type="transmembrane region" description="Helical" evidence="1">
    <location>
        <begin position="206"/>
        <end position="232"/>
    </location>
</feature>
<evidence type="ECO:0000259" key="2">
    <source>
        <dbReference type="Pfam" id="PF20152"/>
    </source>
</evidence>
<accession>A0A9W8JXF8</accession>
<sequence length="377" mass="42400">MEQIPTDFLAKNLGVPYIGMLVAVMQVIHPLYGFASLQTVLFFRNNRGDSRLLKTTVAILWHADTFHTILNAHTLYYYLVSNYGNFLVLEGATWSILLQIYIPAFSDTAVRLCVRYHHLILPELRPLPTAYSLGGYFFVILKKYKTLAYTLFIVINLLSISATGEFNRIFPFFRAILSSRPVEVSASVFASLGFKLRSYFRFREIAWALYSGFGCSSAADTFIAISLSTFLIRSRTGVQRTDSMLSFLLALTINTGLLTRYGYFSYFYGLSLNLVIARLYSICALGCLVTFAVWPNNLTFFGIFIPLNKLYLNSLLASLNARGVIGSMANNKPREGQKFITTPVIWIDREVTEQSFSASITGQKTHEGVEYGSQTGN</sequence>
<keyword evidence="1" id="KW-0812">Transmembrane</keyword>
<feature type="transmembrane region" description="Helical" evidence="1">
    <location>
        <begin position="17"/>
        <end position="43"/>
    </location>
</feature>
<organism evidence="3 4">
    <name type="scientific">Agrocybe chaxingu</name>
    <dbReference type="NCBI Taxonomy" id="84603"/>
    <lineage>
        <taxon>Eukaryota</taxon>
        <taxon>Fungi</taxon>
        <taxon>Dikarya</taxon>
        <taxon>Basidiomycota</taxon>
        <taxon>Agaricomycotina</taxon>
        <taxon>Agaricomycetes</taxon>
        <taxon>Agaricomycetidae</taxon>
        <taxon>Agaricales</taxon>
        <taxon>Agaricineae</taxon>
        <taxon>Strophariaceae</taxon>
        <taxon>Agrocybe</taxon>
    </lineage>
</organism>
<feature type="transmembrane region" description="Helical" evidence="1">
    <location>
        <begin position="275"/>
        <end position="294"/>
    </location>
</feature>
<keyword evidence="1" id="KW-1133">Transmembrane helix</keyword>
<feature type="transmembrane region" description="Helical" evidence="1">
    <location>
        <begin position="244"/>
        <end position="263"/>
    </location>
</feature>
<dbReference type="PANTHER" id="PTHR40465:SF1">
    <property type="entry name" value="DUF6534 DOMAIN-CONTAINING PROTEIN"/>
    <property type="match status" value="1"/>
</dbReference>
<evidence type="ECO:0000313" key="4">
    <source>
        <dbReference type="Proteomes" id="UP001148786"/>
    </source>
</evidence>
<name>A0A9W8JXF8_9AGAR</name>
<keyword evidence="1" id="KW-0472">Membrane</keyword>
<evidence type="ECO:0000313" key="3">
    <source>
        <dbReference type="EMBL" id="KAJ3508096.1"/>
    </source>
</evidence>
<gene>
    <name evidence="3" type="ORF">NLJ89_g5940</name>
</gene>
<dbReference type="InterPro" id="IPR045339">
    <property type="entry name" value="DUF6534"/>
</dbReference>
<feature type="transmembrane region" description="Helical" evidence="1">
    <location>
        <begin position="147"/>
        <end position="166"/>
    </location>
</feature>
<dbReference type="PANTHER" id="PTHR40465">
    <property type="entry name" value="CHROMOSOME 1, WHOLE GENOME SHOTGUN SEQUENCE"/>
    <property type="match status" value="1"/>
</dbReference>
<dbReference type="Pfam" id="PF20152">
    <property type="entry name" value="DUF6534"/>
    <property type="match status" value="1"/>
</dbReference>
<evidence type="ECO:0000256" key="1">
    <source>
        <dbReference type="SAM" id="Phobius"/>
    </source>
</evidence>
<dbReference type="Proteomes" id="UP001148786">
    <property type="component" value="Unassembled WGS sequence"/>
</dbReference>
<reference evidence="3" key="1">
    <citation type="submission" date="2022-07" db="EMBL/GenBank/DDBJ databases">
        <title>Genome Sequence of Agrocybe chaxingu.</title>
        <authorList>
            <person name="Buettner E."/>
        </authorList>
    </citation>
    <scope>NUCLEOTIDE SEQUENCE</scope>
    <source>
        <strain evidence="3">MP-N11</strain>
    </source>
</reference>
<dbReference type="AlphaFoldDB" id="A0A9W8JXF8"/>
<dbReference type="OrthoDB" id="3263055at2759"/>
<protein>
    <recommendedName>
        <fullName evidence="2">DUF6534 domain-containing protein</fullName>
    </recommendedName>
</protein>
<dbReference type="EMBL" id="JANKHO010000594">
    <property type="protein sequence ID" value="KAJ3508096.1"/>
    <property type="molecule type" value="Genomic_DNA"/>
</dbReference>
<keyword evidence="4" id="KW-1185">Reference proteome</keyword>
<feature type="domain" description="DUF6534" evidence="2">
    <location>
        <begin position="216"/>
        <end position="322"/>
    </location>
</feature>
<comment type="caution">
    <text evidence="3">The sequence shown here is derived from an EMBL/GenBank/DDBJ whole genome shotgun (WGS) entry which is preliminary data.</text>
</comment>